<feature type="domain" description="RNA polymerase sigma factor 70 region 4 type 2" evidence="7">
    <location>
        <begin position="127"/>
        <end position="178"/>
    </location>
</feature>
<dbReference type="InterPro" id="IPR013324">
    <property type="entry name" value="RNA_pol_sigma_r3/r4-like"/>
</dbReference>
<comment type="similarity">
    <text evidence="1">Belongs to the sigma-70 factor family. ECF subfamily.</text>
</comment>
<dbReference type="Pfam" id="PF08281">
    <property type="entry name" value="Sigma70_r4_2"/>
    <property type="match status" value="1"/>
</dbReference>
<dbReference type="GO" id="GO:0003677">
    <property type="term" value="F:DNA binding"/>
    <property type="evidence" value="ECO:0007669"/>
    <property type="project" value="InterPro"/>
</dbReference>
<dbReference type="GO" id="GO:0016987">
    <property type="term" value="F:sigma factor activity"/>
    <property type="evidence" value="ECO:0007669"/>
    <property type="project" value="UniProtKB-KW"/>
</dbReference>
<dbReference type="Pfam" id="PF04542">
    <property type="entry name" value="Sigma70_r2"/>
    <property type="match status" value="1"/>
</dbReference>
<sequence>MVACHDAPAAGHGRVVRQDDEARFREVYAAHVDRVLAYAMRRVLHAEDAGDIVAETFLVAWRRRRDLPDGEDAVLWLFGVARRVLANHRRTLMRRERLAARLGGQLRGALAARVAPDPADAVVAERTVREAMDRLGDLDREVLRLHAWEQLEPREIAVALDLAPAAVRTRLSRARARLRRELGDAADPSGHVSGVTTMFVPEENR</sequence>
<evidence type="ECO:0000256" key="5">
    <source>
        <dbReference type="SAM" id="MobiDB-lite"/>
    </source>
</evidence>
<reference evidence="8 9" key="1">
    <citation type="submission" date="2018-10" db="EMBL/GenBank/DDBJ databases">
        <title>Marmoricola sp. 4Q3S-7 whole genome shotgun sequence.</title>
        <authorList>
            <person name="Li F."/>
        </authorList>
    </citation>
    <scope>NUCLEOTIDE SEQUENCE [LARGE SCALE GENOMIC DNA]</scope>
    <source>
        <strain evidence="8 9">4Q3S-7</strain>
    </source>
</reference>
<evidence type="ECO:0000256" key="1">
    <source>
        <dbReference type="ARBA" id="ARBA00010641"/>
    </source>
</evidence>
<dbReference type="SUPFAM" id="SSF88946">
    <property type="entry name" value="Sigma2 domain of RNA polymerase sigma factors"/>
    <property type="match status" value="1"/>
</dbReference>
<dbReference type="InterPro" id="IPR013249">
    <property type="entry name" value="RNA_pol_sigma70_r4_t2"/>
</dbReference>
<keyword evidence="4" id="KW-0804">Transcription</keyword>
<keyword evidence="2" id="KW-0805">Transcription regulation</keyword>
<feature type="region of interest" description="Disordered" evidence="5">
    <location>
        <begin position="184"/>
        <end position="205"/>
    </location>
</feature>
<name>A0A3L8NYZ6_9ACTN</name>
<dbReference type="Gene3D" id="1.10.10.10">
    <property type="entry name" value="Winged helix-like DNA-binding domain superfamily/Winged helix DNA-binding domain"/>
    <property type="match status" value="1"/>
</dbReference>
<evidence type="ECO:0000256" key="2">
    <source>
        <dbReference type="ARBA" id="ARBA00023015"/>
    </source>
</evidence>
<evidence type="ECO:0000256" key="3">
    <source>
        <dbReference type="ARBA" id="ARBA00023082"/>
    </source>
</evidence>
<dbReference type="InterPro" id="IPR007627">
    <property type="entry name" value="RNA_pol_sigma70_r2"/>
</dbReference>
<evidence type="ECO:0000313" key="8">
    <source>
        <dbReference type="EMBL" id="RLV47793.1"/>
    </source>
</evidence>
<gene>
    <name evidence="8" type="ORF">D9V37_16835</name>
</gene>
<feature type="domain" description="RNA polymerase sigma-70 region 2" evidence="6">
    <location>
        <begin position="28"/>
        <end position="94"/>
    </location>
</feature>
<evidence type="ECO:0000259" key="6">
    <source>
        <dbReference type="Pfam" id="PF04542"/>
    </source>
</evidence>
<organism evidence="8 9">
    <name type="scientific">Nocardioides mangrovicus</name>
    <dbReference type="NCBI Taxonomy" id="2478913"/>
    <lineage>
        <taxon>Bacteria</taxon>
        <taxon>Bacillati</taxon>
        <taxon>Actinomycetota</taxon>
        <taxon>Actinomycetes</taxon>
        <taxon>Propionibacteriales</taxon>
        <taxon>Nocardioidaceae</taxon>
        <taxon>Nocardioides</taxon>
    </lineage>
</organism>
<dbReference type="InterPro" id="IPR013325">
    <property type="entry name" value="RNA_pol_sigma_r2"/>
</dbReference>
<dbReference type="InterPro" id="IPR039425">
    <property type="entry name" value="RNA_pol_sigma-70-like"/>
</dbReference>
<dbReference type="PANTHER" id="PTHR43133:SF25">
    <property type="entry name" value="RNA POLYMERASE SIGMA FACTOR RFAY-RELATED"/>
    <property type="match status" value="1"/>
</dbReference>
<dbReference type="OrthoDB" id="4184921at2"/>
<dbReference type="InterPro" id="IPR014284">
    <property type="entry name" value="RNA_pol_sigma-70_dom"/>
</dbReference>
<dbReference type="Gene3D" id="1.10.1740.10">
    <property type="match status" value="1"/>
</dbReference>
<comment type="caution">
    <text evidence="8">The sequence shown here is derived from an EMBL/GenBank/DDBJ whole genome shotgun (WGS) entry which is preliminary data.</text>
</comment>
<evidence type="ECO:0000259" key="7">
    <source>
        <dbReference type="Pfam" id="PF08281"/>
    </source>
</evidence>
<protein>
    <submittedName>
        <fullName evidence="8">RNA polymerase sigma factor</fullName>
    </submittedName>
</protein>
<dbReference type="GO" id="GO:0006352">
    <property type="term" value="P:DNA-templated transcription initiation"/>
    <property type="evidence" value="ECO:0007669"/>
    <property type="project" value="InterPro"/>
</dbReference>
<proteinExistence type="inferred from homology"/>
<keyword evidence="3" id="KW-0731">Sigma factor</keyword>
<dbReference type="SUPFAM" id="SSF88659">
    <property type="entry name" value="Sigma3 and sigma4 domains of RNA polymerase sigma factors"/>
    <property type="match status" value="1"/>
</dbReference>
<dbReference type="Proteomes" id="UP000281708">
    <property type="component" value="Unassembled WGS sequence"/>
</dbReference>
<dbReference type="InterPro" id="IPR036388">
    <property type="entry name" value="WH-like_DNA-bd_sf"/>
</dbReference>
<dbReference type="PANTHER" id="PTHR43133">
    <property type="entry name" value="RNA POLYMERASE ECF-TYPE SIGMA FACTO"/>
    <property type="match status" value="1"/>
</dbReference>
<evidence type="ECO:0000313" key="9">
    <source>
        <dbReference type="Proteomes" id="UP000281708"/>
    </source>
</evidence>
<dbReference type="EMBL" id="RDBE01000010">
    <property type="protein sequence ID" value="RLV47793.1"/>
    <property type="molecule type" value="Genomic_DNA"/>
</dbReference>
<keyword evidence="9" id="KW-1185">Reference proteome</keyword>
<dbReference type="NCBIfam" id="TIGR02937">
    <property type="entry name" value="sigma70-ECF"/>
    <property type="match status" value="1"/>
</dbReference>
<evidence type="ECO:0000256" key="4">
    <source>
        <dbReference type="ARBA" id="ARBA00023163"/>
    </source>
</evidence>
<accession>A0A3L8NYZ6</accession>
<dbReference type="AlphaFoldDB" id="A0A3L8NYZ6"/>